<reference evidence="2" key="1">
    <citation type="submission" date="2023-06" db="EMBL/GenBank/DDBJ databases">
        <title>Genome-scale phylogeny and comparative genomics of the fungal order Sordariales.</title>
        <authorList>
            <consortium name="Lawrence Berkeley National Laboratory"/>
            <person name="Hensen N."/>
            <person name="Bonometti L."/>
            <person name="Westerberg I."/>
            <person name="Brannstrom I.O."/>
            <person name="Guillou S."/>
            <person name="Cros-Aarteil S."/>
            <person name="Calhoun S."/>
            <person name="Haridas S."/>
            <person name="Kuo A."/>
            <person name="Mondo S."/>
            <person name="Pangilinan J."/>
            <person name="Riley R."/>
            <person name="Labutti K."/>
            <person name="Andreopoulos B."/>
            <person name="Lipzen A."/>
            <person name="Chen C."/>
            <person name="Yanf M."/>
            <person name="Daum C."/>
            <person name="Ng V."/>
            <person name="Clum A."/>
            <person name="Steindorff A."/>
            <person name="Ohm R."/>
            <person name="Martin F."/>
            <person name="Silar P."/>
            <person name="Natvig D."/>
            <person name="Lalanne C."/>
            <person name="Gautier V."/>
            <person name="Ament-Velasquez S.L."/>
            <person name="Kruys A."/>
            <person name="Hutchinson M.I."/>
            <person name="Powell A.J."/>
            <person name="Barry K."/>
            <person name="Miller A.N."/>
            <person name="Grigoriev I.V."/>
            <person name="Debuchy R."/>
            <person name="Gladieux P."/>
            <person name="Thoren M.H."/>
            <person name="Johannesson H."/>
        </authorList>
    </citation>
    <scope>NUCLEOTIDE SEQUENCE</scope>
    <source>
        <strain evidence="2">SMH4607-1</strain>
    </source>
</reference>
<sequence length="160" mass="17311">MPLLRQWFESFIPSARQDNLGRENEGGAVAQAGSVSADDSNSEKGYHESQHPGTRPQTTVIQPTFVQSTIVAPSPTNSRVVIRGNANNALVCTDLEIEGVILFEGPNPSAQAHNKGQEPCNRYYEGYAQPAEMQVEGNATKSVFCPGKVKATALTFKFVD</sequence>
<dbReference type="AlphaFoldDB" id="A0AA40DM58"/>
<proteinExistence type="predicted"/>
<feature type="compositionally biased region" description="Basic and acidic residues" evidence="1">
    <location>
        <begin position="41"/>
        <end position="50"/>
    </location>
</feature>
<evidence type="ECO:0000313" key="2">
    <source>
        <dbReference type="EMBL" id="KAK0704898.1"/>
    </source>
</evidence>
<feature type="compositionally biased region" description="Low complexity" evidence="1">
    <location>
        <begin position="26"/>
        <end position="39"/>
    </location>
</feature>
<evidence type="ECO:0000313" key="3">
    <source>
        <dbReference type="Proteomes" id="UP001172102"/>
    </source>
</evidence>
<dbReference type="Proteomes" id="UP001172102">
    <property type="component" value="Unassembled WGS sequence"/>
</dbReference>
<accession>A0AA40DM58</accession>
<feature type="region of interest" description="Disordered" evidence="1">
    <location>
        <begin position="18"/>
        <end position="57"/>
    </location>
</feature>
<evidence type="ECO:0000256" key="1">
    <source>
        <dbReference type="SAM" id="MobiDB-lite"/>
    </source>
</evidence>
<comment type="caution">
    <text evidence="2">The sequence shown here is derived from an EMBL/GenBank/DDBJ whole genome shotgun (WGS) entry which is preliminary data.</text>
</comment>
<protein>
    <submittedName>
        <fullName evidence="2">Uncharacterized protein</fullName>
    </submittedName>
</protein>
<gene>
    <name evidence="2" type="ORF">B0H67DRAFT_557614</name>
</gene>
<name>A0AA40DM58_9PEZI</name>
<organism evidence="2 3">
    <name type="scientific">Lasiosphaeris hirsuta</name>
    <dbReference type="NCBI Taxonomy" id="260670"/>
    <lineage>
        <taxon>Eukaryota</taxon>
        <taxon>Fungi</taxon>
        <taxon>Dikarya</taxon>
        <taxon>Ascomycota</taxon>
        <taxon>Pezizomycotina</taxon>
        <taxon>Sordariomycetes</taxon>
        <taxon>Sordariomycetidae</taxon>
        <taxon>Sordariales</taxon>
        <taxon>Lasiosphaeriaceae</taxon>
        <taxon>Lasiosphaeris</taxon>
    </lineage>
</organism>
<keyword evidence="3" id="KW-1185">Reference proteome</keyword>
<dbReference type="EMBL" id="JAUKUA010000007">
    <property type="protein sequence ID" value="KAK0704898.1"/>
    <property type="molecule type" value="Genomic_DNA"/>
</dbReference>